<name>A0A448PCF1_9ACTO</name>
<sequence>MTNNHVPHRAAQFRNDMYHGTTHHWSGNPNQALIAEVEQLIESGVRPGTALDVGAGEGADAVWLAKHGWEVTAVEPSKTAVQRGQQLASDADVAVHWIAQVLEEAELGESQFDLVVSMYVAFLKEEQPSEDAAGASVNPARFLTELVAPGGHLLFVHHEGFDYPKAHGHRFTRDDYVDPDVLRATLRDGWRIITDAVRERHVDGGGGAHHHTDVVLLAQRI</sequence>
<evidence type="ECO:0000259" key="4">
    <source>
        <dbReference type="Pfam" id="PF13649"/>
    </source>
</evidence>
<dbReference type="InterPro" id="IPR041698">
    <property type="entry name" value="Methyltransf_25"/>
</dbReference>
<dbReference type="CDD" id="cd02440">
    <property type="entry name" value="AdoMet_MTases"/>
    <property type="match status" value="1"/>
</dbReference>
<evidence type="ECO:0000256" key="1">
    <source>
        <dbReference type="ARBA" id="ARBA00022603"/>
    </source>
</evidence>
<dbReference type="EMBL" id="LR134476">
    <property type="protein sequence ID" value="VEI12655.1"/>
    <property type="molecule type" value="Genomic_DNA"/>
</dbReference>
<dbReference type="PANTHER" id="PTHR43464:SF19">
    <property type="entry name" value="UBIQUINONE BIOSYNTHESIS O-METHYLTRANSFERASE, MITOCHONDRIAL"/>
    <property type="match status" value="1"/>
</dbReference>
<proteinExistence type="predicted"/>
<keyword evidence="6" id="KW-1185">Reference proteome</keyword>
<dbReference type="Pfam" id="PF13649">
    <property type="entry name" value="Methyltransf_25"/>
    <property type="match status" value="1"/>
</dbReference>
<dbReference type="KEGG" id="tbw:NCTC13354_00344"/>
<dbReference type="SUPFAM" id="SSF53335">
    <property type="entry name" value="S-adenosyl-L-methionine-dependent methyltransferases"/>
    <property type="match status" value="1"/>
</dbReference>
<dbReference type="PANTHER" id="PTHR43464">
    <property type="entry name" value="METHYLTRANSFERASE"/>
    <property type="match status" value="1"/>
</dbReference>
<reference evidence="5 6" key="1">
    <citation type="submission" date="2018-12" db="EMBL/GenBank/DDBJ databases">
        <authorList>
            <consortium name="Pathogen Informatics"/>
        </authorList>
    </citation>
    <scope>NUCLEOTIDE SEQUENCE [LARGE SCALE GENOMIC DNA]</scope>
    <source>
        <strain evidence="5 6">NCTC13354</strain>
    </source>
</reference>
<dbReference type="GO" id="GO:0008168">
    <property type="term" value="F:methyltransferase activity"/>
    <property type="evidence" value="ECO:0007669"/>
    <property type="project" value="UniProtKB-KW"/>
</dbReference>
<dbReference type="OrthoDB" id="9786503at2"/>
<dbReference type="Proteomes" id="UP000269542">
    <property type="component" value="Chromosome"/>
</dbReference>
<evidence type="ECO:0000256" key="2">
    <source>
        <dbReference type="ARBA" id="ARBA00022679"/>
    </source>
</evidence>
<organism evidence="5 6">
    <name type="scientific">Trueperella bialowiezensis</name>
    <dbReference type="NCBI Taxonomy" id="312285"/>
    <lineage>
        <taxon>Bacteria</taxon>
        <taxon>Bacillati</taxon>
        <taxon>Actinomycetota</taxon>
        <taxon>Actinomycetes</taxon>
        <taxon>Actinomycetales</taxon>
        <taxon>Actinomycetaceae</taxon>
        <taxon>Trueperella</taxon>
    </lineage>
</organism>
<feature type="domain" description="Methyltransferase" evidence="4">
    <location>
        <begin position="51"/>
        <end position="125"/>
    </location>
</feature>
<evidence type="ECO:0000256" key="3">
    <source>
        <dbReference type="ARBA" id="ARBA00022691"/>
    </source>
</evidence>
<keyword evidence="2" id="KW-0808">Transferase</keyword>
<evidence type="ECO:0000313" key="5">
    <source>
        <dbReference type="EMBL" id="VEI12655.1"/>
    </source>
</evidence>
<accession>A0A448PCF1</accession>
<gene>
    <name evidence="5" type="ORF">NCTC13354_00344</name>
</gene>
<keyword evidence="1" id="KW-0489">Methyltransferase</keyword>
<dbReference type="RefSeq" id="WP_126415842.1">
    <property type="nucleotide sequence ID" value="NZ_LR134476.1"/>
</dbReference>
<dbReference type="Gene3D" id="3.40.50.150">
    <property type="entry name" value="Vaccinia Virus protein VP39"/>
    <property type="match status" value="1"/>
</dbReference>
<dbReference type="InterPro" id="IPR029063">
    <property type="entry name" value="SAM-dependent_MTases_sf"/>
</dbReference>
<protein>
    <submittedName>
        <fullName evidence="5">Tellurite resistance protein TehB</fullName>
    </submittedName>
</protein>
<dbReference type="AlphaFoldDB" id="A0A448PCF1"/>
<keyword evidence="3" id="KW-0949">S-adenosyl-L-methionine</keyword>
<evidence type="ECO:0000313" key="6">
    <source>
        <dbReference type="Proteomes" id="UP000269542"/>
    </source>
</evidence>
<dbReference type="GO" id="GO:0032259">
    <property type="term" value="P:methylation"/>
    <property type="evidence" value="ECO:0007669"/>
    <property type="project" value="UniProtKB-KW"/>
</dbReference>